<accession>A0A5A7NB46</accession>
<comment type="caution">
    <text evidence="1">The sequence shown here is derived from an EMBL/GenBank/DDBJ whole genome shotgun (WGS) entry which is preliminary data.</text>
</comment>
<dbReference type="EMBL" id="BKCN01000009">
    <property type="protein sequence ID" value="GER04259.1"/>
    <property type="molecule type" value="Genomic_DNA"/>
</dbReference>
<name>A0A5A7NB46_9PROT</name>
<keyword evidence="2" id="KW-1185">Reference proteome</keyword>
<evidence type="ECO:0000313" key="2">
    <source>
        <dbReference type="Proteomes" id="UP000324996"/>
    </source>
</evidence>
<reference evidence="1 2" key="1">
    <citation type="submission" date="2019-09" db="EMBL/GenBank/DDBJ databases">
        <title>NBRP : Genome information of microbial organism related human and environment.</title>
        <authorList>
            <person name="Hattori M."/>
            <person name="Oshima K."/>
            <person name="Inaba H."/>
            <person name="Suda W."/>
            <person name="Sakamoto M."/>
            <person name="Iino T."/>
            <person name="Kitahara M."/>
            <person name="Oshida Y."/>
            <person name="Iida T."/>
            <person name="Kudo T."/>
            <person name="Itoh T."/>
            <person name="Ohkuma M."/>
        </authorList>
    </citation>
    <scope>NUCLEOTIDE SEQUENCE [LARGE SCALE GENOMIC DNA]</scope>
    <source>
        <strain evidence="1 2">Q-1</strain>
    </source>
</reference>
<protein>
    <submittedName>
        <fullName evidence="1">Uncharacterized protein</fullName>
    </submittedName>
</protein>
<organism evidence="1 2">
    <name type="scientific">Iodidimonas nitroreducens</name>
    <dbReference type="NCBI Taxonomy" id="1236968"/>
    <lineage>
        <taxon>Bacteria</taxon>
        <taxon>Pseudomonadati</taxon>
        <taxon>Pseudomonadota</taxon>
        <taxon>Alphaproteobacteria</taxon>
        <taxon>Iodidimonadales</taxon>
        <taxon>Iodidimonadaceae</taxon>
        <taxon>Iodidimonas</taxon>
    </lineage>
</organism>
<dbReference type="AlphaFoldDB" id="A0A5A7NB46"/>
<gene>
    <name evidence="1" type="ORF">JCM17846_19410</name>
</gene>
<evidence type="ECO:0000313" key="1">
    <source>
        <dbReference type="EMBL" id="GER04259.1"/>
    </source>
</evidence>
<sequence>MIMCHYIVGLMLRLGRVVFLLLGAGLLLAACTTGSPSAPLSPRASNPAASIWDDEGLHRIGRLPSQDLPAGTCGLFLFSKTPEPALVFYENSASAAALMRIDGALMTIPRIAAEGDVEAGYFTRQIFATADGALRLQLSFETEISEQIIGGALVPKGTLRLSGLDGWDQMRPVGGLIACRQADAPAKN</sequence>
<dbReference type="Proteomes" id="UP000324996">
    <property type="component" value="Unassembled WGS sequence"/>
</dbReference>
<proteinExistence type="predicted"/>